<dbReference type="SUPFAM" id="SSF56601">
    <property type="entry name" value="beta-lactamase/transpeptidase-like"/>
    <property type="match status" value="1"/>
</dbReference>
<evidence type="ECO:0000313" key="2">
    <source>
        <dbReference type="EMBL" id="MCK7611083.1"/>
    </source>
</evidence>
<keyword evidence="2" id="KW-0378">Hydrolase</keyword>
<proteinExistence type="predicted"/>
<dbReference type="Pfam" id="PF00144">
    <property type="entry name" value="Beta-lactamase"/>
    <property type="match status" value="1"/>
</dbReference>
<dbReference type="InterPro" id="IPR012338">
    <property type="entry name" value="Beta-lactam/transpept-like"/>
</dbReference>
<dbReference type="PANTHER" id="PTHR46825">
    <property type="entry name" value="D-ALANYL-D-ALANINE-CARBOXYPEPTIDASE/ENDOPEPTIDASE AMPH"/>
    <property type="match status" value="1"/>
</dbReference>
<dbReference type="InterPro" id="IPR050491">
    <property type="entry name" value="AmpC-like"/>
</dbReference>
<protein>
    <submittedName>
        <fullName evidence="2">D-alanyl-D-alanine-carboxypeptidase/endopeptidase AmpH</fullName>
        <ecNumber evidence="2">3.4.-.-</ecNumber>
    </submittedName>
</protein>
<comment type="caution">
    <text evidence="2">The sequence shown here is derived from an EMBL/GenBank/DDBJ whole genome shotgun (WGS) entry which is preliminary data.</text>
</comment>
<dbReference type="NCBIfam" id="NF007943">
    <property type="entry name" value="PRK10662.1"/>
    <property type="match status" value="1"/>
</dbReference>
<dbReference type="PANTHER" id="PTHR46825:SF8">
    <property type="entry name" value="BETA-LACTAMASE-RELATED"/>
    <property type="match status" value="1"/>
</dbReference>
<sequence length="365" mass="39340">MRLLAALVVFVAATIPARSDQALFDNTVEFTGQIFFLDSKVPGLIIGAIKDGETAIYGFGEIAKGSGTAPDGATRIGVGSITKTLTGLALAHLAADGTVSLSDPAGRWSSDLNGLPDHDGRQIRLIDLVTHSGGLQRDLFPSEETEGGKRFPANVDTLPLLYAPGEGALYSNIGFDVLAVALEGAAEQPYPEFLRERVLQPLGMDNTGYDRPADEITFKGYDWNGERMEPPAPAERYGASRIYTTAEDLLRYLAWHLDRFGSEGMEARRLSQAAWMQRDGLSPVYGLDESGHMNTMGLGWVIMMPEGDRPLILQKAGGADGVFSYIAFAPNRNVGVFIAINQFNFGAGMEMAHVVNDLIATLAPR</sequence>
<dbReference type="Proteomes" id="UP001431221">
    <property type="component" value="Unassembled WGS sequence"/>
</dbReference>
<feature type="domain" description="Beta-lactamase-related" evidence="1">
    <location>
        <begin position="38"/>
        <end position="346"/>
    </location>
</feature>
<organism evidence="2 3">
    <name type="scientific">Roseibium sediminicola</name>
    <dbReference type="NCBI Taxonomy" id="2933272"/>
    <lineage>
        <taxon>Bacteria</taxon>
        <taxon>Pseudomonadati</taxon>
        <taxon>Pseudomonadota</taxon>
        <taxon>Alphaproteobacteria</taxon>
        <taxon>Hyphomicrobiales</taxon>
        <taxon>Stappiaceae</taxon>
        <taxon>Roseibium</taxon>
    </lineage>
</organism>
<keyword evidence="3" id="KW-1185">Reference proteome</keyword>
<accession>A0ABT0GQF4</accession>
<dbReference type="InterPro" id="IPR001466">
    <property type="entry name" value="Beta-lactam-related"/>
</dbReference>
<reference evidence="2" key="1">
    <citation type="submission" date="2022-04" db="EMBL/GenBank/DDBJ databases">
        <title>Roseibium sp. CAU 1639 isolated from mud.</title>
        <authorList>
            <person name="Kim W."/>
        </authorList>
    </citation>
    <scope>NUCLEOTIDE SEQUENCE</scope>
    <source>
        <strain evidence="2">CAU 1639</strain>
    </source>
</reference>
<evidence type="ECO:0000259" key="1">
    <source>
        <dbReference type="Pfam" id="PF00144"/>
    </source>
</evidence>
<dbReference type="GO" id="GO:0016787">
    <property type="term" value="F:hydrolase activity"/>
    <property type="evidence" value="ECO:0007669"/>
    <property type="project" value="UniProtKB-KW"/>
</dbReference>
<dbReference type="RefSeq" id="WP_248150419.1">
    <property type="nucleotide sequence ID" value="NZ_JALNMJ010000001.1"/>
</dbReference>
<dbReference type="Gene3D" id="3.40.710.10">
    <property type="entry name" value="DD-peptidase/beta-lactamase superfamily"/>
    <property type="match status" value="1"/>
</dbReference>
<evidence type="ECO:0000313" key="3">
    <source>
        <dbReference type="Proteomes" id="UP001431221"/>
    </source>
</evidence>
<gene>
    <name evidence="2" type="primary">ampH</name>
    <name evidence="2" type="ORF">M0H32_02820</name>
</gene>
<name>A0ABT0GQF4_9HYPH</name>
<dbReference type="EC" id="3.4.-.-" evidence="2"/>
<dbReference type="EMBL" id="JALNMJ010000001">
    <property type="protein sequence ID" value="MCK7611083.1"/>
    <property type="molecule type" value="Genomic_DNA"/>
</dbReference>